<dbReference type="STRING" id="1246581.A0A2H9TJG3"/>
<comment type="catalytic activity">
    <reaction evidence="10">
        <text>L-seryl-[protein] + ATP = O-phospho-L-seryl-[protein] + ADP + H(+)</text>
        <dbReference type="Rhea" id="RHEA:17989"/>
        <dbReference type="Rhea" id="RHEA-COMP:9863"/>
        <dbReference type="Rhea" id="RHEA-COMP:11604"/>
        <dbReference type="ChEBI" id="CHEBI:15378"/>
        <dbReference type="ChEBI" id="CHEBI:29999"/>
        <dbReference type="ChEBI" id="CHEBI:30616"/>
        <dbReference type="ChEBI" id="CHEBI:83421"/>
        <dbReference type="ChEBI" id="CHEBI:456216"/>
        <dbReference type="EC" id="2.7.11.1"/>
    </reaction>
</comment>
<organism evidence="14 15">
    <name type="scientific">Paramicrosporidium saccamoebae</name>
    <dbReference type="NCBI Taxonomy" id="1246581"/>
    <lineage>
        <taxon>Eukaryota</taxon>
        <taxon>Fungi</taxon>
        <taxon>Fungi incertae sedis</taxon>
        <taxon>Cryptomycota</taxon>
        <taxon>Cryptomycota incertae sedis</taxon>
        <taxon>Paramicrosporidium</taxon>
    </lineage>
</organism>
<dbReference type="InterPro" id="IPR008271">
    <property type="entry name" value="Ser/Thr_kinase_AS"/>
</dbReference>
<dbReference type="PROSITE" id="PS00108">
    <property type="entry name" value="PROTEIN_KINASE_ST"/>
    <property type="match status" value="1"/>
</dbReference>
<dbReference type="GO" id="GO:0005524">
    <property type="term" value="F:ATP binding"/>
    <property type="evidence" value="ECO:0007669"/>
    <property type="project" value="UniProtKB-KW"/>
</dbReference>
<dbReference type="PROSITE" id="PS51285">
    <property type="entry name" value="AGC_KINASE_CTER"/>
    <property type="match status" value="1"/>
</dbReference>
<name>A0A2H9TJG3_9FUNG</name>
<keyword evidence="5" id="KW-0547">Nucleotide-binding</keyword>
<keyword evidence="4" id="KW-0808">Transferase</keyword>
<keyword evidence="2" id="KW-0723">Serine/threonine-protein kinase</keyword>
<evidence type="ECO:0000256" key="1">
    <source>
        <dbReference type="ARBA" id="ARBA00012513"/>
    </source>
</evidence>
<gene>
    <name evidence="14" type="ORF">PSACC_02318</name>
</gene>
<evidence type="ECO:0000256" key="8">
    <source>
        <dbReference type="ARBA" id="ARBA00038271"/>
    </source>
</evidence>
<evidence type="ECO:0000313" key="15">
    <source>
        <dbReference type="Proteomes" id="UP000240830"/>
    </source>
</evidence>
<dbReference type="GO" id="GO:0031032">
    <property type="term" value="P:actomyosin structure organization"/>
    <property type="evidence" value="ECO:0007669"/>
    <property type="project" value="TreeGrafter"/>
</dbReference>
<evidence type="ECO:0000256" key="6">
    <source>
        <dbReference type="ARBA" id="ARBA00022777"/>
    </source>
</evidence>
<comment type="caution">
    <text evidence="14">The sequence shown here is derived from an EMBL/GenBank/DDBJ whole genome shotgun (WGS) entry which is preliminary data.</text>
</comment>
<dbReference type="Gene3D" id="3.30.200.20">
    <property type="entry name" value="Phosphorylase Kinase, domain 1"/>
    <property type="match status" value="1"/>
</dbReference>
<dbReference type="SMART" id="SM00220">
    <property type="entry name" value="S_TKc"/>
    <property type="match status" value="1"/>
</dbReference>
<accession>A0A2H9TJG3</accession>
<keyword evidence="15" id="KW-1185">Reference proteome</keyword>
<evidence type="ECO:0000256" key="4">
    <source>
        <dbReference type="ARBA" id="ARBA00022679"/>
    </source>
</evidence>
<evidence type="ECO:0000313" key="14">
    <source>
        <dbReference type="EMBL" id="PJF17886.1"/>
    </source>
</evidence>
<evidence type="ECO:0000259" key="12">
    <source>
        <dbReference type="PROSITE" id="PS50011"/>
    </source>
</evidence>
<dbReference type="EMBL" id="MTSL01000151">
    <property type="protein sequence ID" value="PJF17886.1"/>
    <property type="molecule type" value="Genomic_DNA"/>
</dbReference>
<dbReference type="PROSITE" id="PS50011">
    <property type="entry name" value="PROTEIN_KINASE_DOM"/>
    <property type="match status" value="1"/>
</dbReference>
<dbReference type="InterPro" id="IPR011009">
    <property type="entry name" value="Kinase-like_dom_sf"/>
</dbReference>
<keyword evidence="7" id="KW-0067">ATP-binding</keyword>
<dbReference type="Proteomes" id="UP000240830">
    <property type="component" value="Unassembled WGS sequence"/>
</dbReference>
<dbReference type="OrthoDB" id="1668230at2759"/>
<feature type="non-terminal residue" evidence="14">
    <location>
        <position position="1"/>
    </location>
</feature>
<dbReference type="AlphaFoldDB" id="A0A2H9TJG3"/>
<evidence type="ECO:0000256" key="10">
    <source>
        <dbReference type="ARBA" id="ARBA00048679"/>
    </source>
</evidence>
<dbReference type="Gene3D" id="1.10.510.10">
    <property type="entry name" value="Transferase(Phosphotransferase) domain 1"/>
    <property type="match status" value="1"/>
</dbReference>
<comment type="similarity">
    <text evidence="8">Belongs to the protein kinase superfamily. STE Ser/Thr protein kinase family. COT1 subfamily.</text>
</comment>
<sequence>VDIGRRLDDGAIVAVKKICKSRVLQTGEVASILMERIVLSQPSRWLLPLWEAFQDWDNLYLVTEFMFGGSLEDLSARPDYLYGSEESKKLPEETVQFYMAELLLAIEELHSIGFVHRDVKPGNVLIGRDGHIRLADFGCAARLASDGKDYLAPEVLLAQEKPTRLGTQSDLWSFGVTMYDLLSGDTPFYDMSTLHTYHRIKNHKAKEHLFFKGINWETVSHKEPPFIPMECDDLREYLQPPEEDDEGTITRPFRTRTKDFVGLNLPFVGFTWPRRKLMIAEESVRRKSNSVSSASSVSLSQVSLSEASMRLKTRSSLSLAPIKEEPLVEQLEADGTMGYALEEAKLQLEWRESELREQQMENETLQRKVETLQGINEVDRKKINELVRKLEDTLLNGSPLTSRRGSDIKNDGKEKKMRQEMRQVEQKYLRECQVREQLELELAEIKAHKAMLELELSTLQLQFQNDTHSIASVHRSPPKDARSRRGTGGSFSVFRSLMKSSELKAIKSTIEGYLKIPSISGKKVTWKKSYFSLHDNVLWVGDKAKGTMTHFLSLQCEAFWIQPVGARELPQIPAKQTLECFKIRSCGKDMSVHLSRSSSKLNLTSRNDGVGNMEDVAVALEREVKVREGARQMLDVATSDESL</sequence>
<dbReference type="SUPFAM" id="SSF56112">
    <property type="entry name" value="Protein kinase-like (PK-like)"/>
    <property type="match status" value="1"/>
</dbReference>
<evidence type="ECO:0000256" key="9">
    <source>
        <dbReference type="ARBA" id="ARBA00047899"/>
    </source>
</evidence>
<dbReference type="InterPro" id="IPR000961">
    <property type="entry name" value="AGC-kinase_C"/>
</dbReference>
<comment type="catalytic activity">
    <reaction evidence="9">
        <text>L-threonyl-[protein] + ATP = O-phospho-L-threonyl-[protein] + ADP + H(+)</text>
        <dbReference type="Rhea" id="RHEA:46608"/>
        <dbReference type="Rhea" id="RHEA-COMP:11060"/>
        <dbReference type="Rhea" id="RHEA-COMP:11605"/>
        <dbReference type="ChEBI" id="CHEBI:15378"/>
        <dbReference type="ChEBI" id="CHEBI:30013"/>
        <dbReference type="ChEBI" id="CHEBI:30616"/>
        <dbReference type="ChEBI" id="CHEBI:61977"/>
        <dbReference type="ChEBI" id="CHEBI:456216"/>
        <dbReference type="EC" id="2.7.11.1"/>
    </reaction>
</comment>
<dbReference type="PANTHER" id="PTHR22988">
    <property type="entry name" value="MYOTONIC DYSTROPHY S/T KINASE-RELATED"/>
    <property type="match status" value="1"/>
</dbReference>
<evidence type="ECO:0000256" key="5">
    <source>
        <dbReference type="ARBA" id="ARBA00022741"/>
    </source>
</evidence>
<keyword evidence="6 14" id="KW-0418">Kinase</keyword>
<dbReference type="InterPro" id="IPR000719">
    <property type="entry name" value="Prot_kinase_dom"/>
</dbReference>
<feature type="coiled-coil region" evidence="11">
    <location>
        <begin position="435"/>
        <end position="462"/>
    </location>
</feature>
<keyword evidence="3" id="KW-0597">Phosphoprotein</keyword>
<dbReference type="EC" id="2.7.11.1" evidence="1"/>
<evidence type="ECO:0000259" key="13">
    <source>
        <dbReference type="PROSITE" id="PS51285"/>
    </source>
</evidence>
<keyword evidence="11" id="KW-0175">Coiled coil</keyword>
<evidence type="ECO:0000256" key="11">
    <source>
        <dbReference type="SAM" id="Coils"/>
    </source>
</evidence>
<dbReference type="GO" id="GO:0004674">
    <property type="term" value="F:protein serine/threonine kinase activity"/>
    <property type="evidence" value="ECO:0007669"/>
    <property type="project" value="UniProtKB-KW"/>
</dbReference>
<feature type="domain" description="AGC-kinase C-terminal" evidence="13">
    <location>
        <begin position="212"/>
        <end position="282"/>
    </location>
</feature>
<evidence type="ECO:0000256" key="7">
    <source>
        <dbReference type="ARBA" id="ARBA00022840"/>
    </source>
</evidence>
<dbReference type="InterPro" id="IPR050839">
    <property type="entry name" value="Rho-assoc_Ser/Thr_Kinase"/>
</dbReference>
<feature type="coiled-coil region" evidence="11">
    <location>
        <begin position="341"/>
        <end position="375"/>
    </location>
</feature>
<reference evidence="14 15" key="1">
    <citation type="submission" date="2016-10" db="EMBL/GenBank/DDBJ databases">
        <title>The genome of Paramicrosporidium saccamoebae is the missing link in understanding Cryptomycota and Microsporidia evolution.</title>
        <authorList>
            <person name="Quandt C.A."/>
            <person name="Beaudet D."/>
            <person name="Corsaro D."/>
            <person name="Michel R."/>
            <person name="Corradi N."/>
            <person name="James T."/>
        </authorList>
    </citation>
    <scope>NUCLEOTIDE SEQUENCE [LARGE SCALE GENOMIC DNA]</scope>
    <source>
        <strain evidence="14 15">KSL3</strain>
    </source>
</reference>
<evidence type="ECO:0000256" key="2">
    <source>
        <dbReference type="ARBA" id="ARBA00022527"/>
    </source>
</evidence>
<dbReference type="GO" id="GO:0005856">
    <property type="term" value="C:cytoskeleton"/>
    <property type="evidence" value="ECO:0007669"/>
    <property type="project" value="TreeGrafter"/>
</dbReference>
<proteinExistence type="inferred from homology"/>
<dbReference type="Pfam" id="PF00069">
    <property type="entry name" value="Pkinase"/>
    <property type="match status" value="1"/>
</dbReference>
<dbReference type="GO" id="GO:0005737">
    <property type="term" value="C:cytoplasm"/>
    <property type="evidence" value="ECO:0007669"/>
    <property type="project" value="TreeGrafter"/>
</dbReference>
<protein>
    <recommendedName>
        <fullName evidence="1">non-specific serine/threonine protein kinase</fullName>
        <ecNumber evidence="1">2.7.11.1</ecNumber>
    </recommendedName>
</protein>
<evidence type="ECO:0000256" key="3">
    <source>
        <dbReference type="ARBA" id="ARBA00022553"/>
    </source>
</evidence>
<feature type="domain" description="Protein kinase" evidence="12">
    <location>
        <begin position="1"/>
        <end position="261"/>
    </location>
</feature>
<dbReference type="PANTHER" id="PTHR22988:SF71">
    <property type="entry name" value="CITRON RHO-INTERACTING KINASE"/>
    <property type="match status" value="1"/>
</dbReference>